<dbReference type="Pfam" id="PF00106">
    <property type="entry name" value="adh_short"/>
    <property type="match status" value="1"/>
</dbReference>
<comment type="similarity">
    <text evidence="1">Belongs to the short-chain dehydrogenases/reductases (SDR) family.</text>
</comment>
<dbReference type="Gene3D" id="3.40.50.720">
    <property type="entry name" value="NAD(P)-binding Rossmann-like Domain"/>
    <property type="match status" value="1"/>
</dbReference>
<dbReference type="EMBL" id="CAFBPS010000005">
    <property type="protein sequence ID" value="CAB5019344.1"/>
    <property type="molecule type" value="Genomic_DNA"/>
</dbReference>
<dbReference type="EMBL" id="CAFBMF010000005">
    <property type="protein sequence ID" value="CAB4888767.1"/>
    <property type="molecule type" value="Genomic_DNA"/>
</dbReference>
<dbReference type="SUPFAM" id="SSF51735">
    <property type="entry name" value="NAD(P)-binding Rossmann-fold domains"/>
    <property type="match status" value="1"/>
</dbReference>
<sequence length="270" mass="28698">MDTGSLEGKIVVVTGGGSGMGAAFSRRLAADGAHVVVNDVNEAAAGAVADEVSGEAAIFDVADSKSFDAAIDRVVAHHGRIDVLINNAGIAPPRDEMKTDINMANQMKRMEGKYDELEPGNYTVDLSDEQWDRMIKIHLYGTFYGTRAALRHMTPQRSGSIVNISSIMGLRPAAGAPHYSAAKAGIIAFTKSTAQEVAPFGVRVNAVCPGWVDTPLLDAFDETTRMGIRMQTPIGRLAKAEELAQVVRFLAGPESSYCIGDVFPVSGGWV</sequence>
<protein>
    <submittedName>
        <fullName evidence="5">Unannotated protein</fullName>
    </submittedName>
</protein>
<proteinExistence type="inferred from homology"/>
<keyword evidence="2" id="KW-0560">Oxidoreductase</keyword>
<name>A0A6J6X5X0_9ZZZZ</name>
<dbReference type="PRINTS" id="PR00080">
    <property type="entry name" value="SDRFAMILY"/>
</dbReference>
<dbReference type="InterPro" id="IPR002347">
    <property type="entry name" value="SDR_fam"/>
</dbReference>
<evidence type="ECO:0000313" key="8">
    <source>
        <dbReference type="EMBL" id="CAB5019344.1"/>
    </source>
</evidence>
<evidence type="ECO:0000313" key="7">
    <source>
        <dbReference type="EMBL" id="CAB4888767.1"/>
    </source>
</evidence>
<evidence type="ECO:0000313" key="6">
    <source>
        <dbReference type="EMBL" id="CAB4861914.1"/>
    </source>
</evidence>
<dbReference type="PRINTS" id="PR00081">
    <property type="entry name" value="GDHRDH"/>
</dbReference>
<dbReference type="FunFam" id="3.40.50.720:FF:000173">
    <property type="entry name" value="3-oxoacyl-[acyl-carrier protein] reductase"/>
    <property type="match status" value="1"/>
</dbReference>
<dbReference type="InterPro" id="IPR036291">
    <property type="entry name" value="NAD(P)-bd_dom_sf"/>
</dbReference>
<dbReference type="Pfam" id="PF13561">
    <property type="entry name" value="adh_short_C2"/>
    <property type="match status" value="1"/>
</dbReference>
<dbReference type="EMBL" id="CAFBLJ010000017">
    <property type="protein sequence ID" value="CAB4861914.1"/>
    <property type="molecule type" value="Genomic_DNA"/>
</dbReference>
<evidence type="ECO:0000313" key="4">
    <source>
        <dbReference type="EMBL" id="CAB4764917.1"/>
    </source>
</evidence>
<evidence type="ECO:0000313" key="3">
    <source>
        <dbReference type="EMBL" id="CAB4711415.1"/>
    </source>
</evidence>
<dbReference type="PANTHER" id="PTHR42760:SF133">
    <property type="entry name" value="3-OXOACYL-[ACYL-CARRIER-PROTEIN] REDUCTASE"/>
    <property type="match status" value="1"/>
</dbReference>
<organism evidence="5">
    <name type="scientific">freshwater metagenome</name>
    <dbReference type="NCBI Taxonomy" id="449393"/>
    <lineage>
        <taxon>unclassified sequences</taxon>
        <taxon>metagenomes</taxon>
        <taxon>ecological metagenomes</taxon>
    </lineage>
</organism>
<dbReference type="EMBL" id="CAFAAL010000006">
    <property type="protein sequence ID" value="CAB4792820.1"/>
    <property type="molecule type" value="Genomic_DNA"/>
</dbReference>
<dbReference type="PANTHER" id="PTHR42760">
    <property type="entry name" value="SHORT-CHAIN DEHYDROGENASES/REDUCTASES FAMILY MEMBER"/>
    <property type="match status" value="1"/>
</dbReference>
<dbReference type="EMBL" id="CAEZZP010000014">
    <property type="protein sequence ID" value="CAB4764917.1"/>
    <property type="molecule type" value="Genomic_DNA"/>
</dbReference>
<evidence type="ECO:0000313" key="5">
    <source>
        <dbReference type="EMBL" id="CAB4792820.1"/>
    </source>
</evidence>
<gene>
    <name evidence="3" type="ORF">UFOPK2658_00427</name>
    <name evidence="4" type="ORF">UFOPK2880_00386</name>
    <name evidence="5" type="ORF">UFOPK3004_00144</name>
    <name evidence="6" type="ORF">UFOPK3304_00505</name>
    <name evidence="7" type="ORF">UFOPK3494_00160</name>
    <name evidence="8" type="ORF">UFOPK4134_00176</name>
</gene>
<evidence type="ECO:0000256" key="2">
    <source>
        <dbReference type="ARBA" id="ARBA00023002"/>
    </source>
</evidence>
<dbReference type="PROSITE" id="PS00061">
    <property type="entry name" value="ADH_SHORT"/>
    <property type="match status" value="1"/>
</dbReference>
<evidence type="ECO:0000256" key="1">
    <source>
        <dbReference type="ARBA" id="ARBA00006484"/>
    </source>
</evidence>
<accession>A0A6J6X5X0</accession>
<dbReference type="GO" id="GO:0016616">
    <property type="term" value="F:oxidoreductase activity, acting on the CH-OH group of donors, NAD or NADP as acceptor"/>
    <property type="evidence" value="ECO:0007669"/>
    <property type="project" value="TreeGrafter"/>
</dbReference>
<reference evidence="5" key="1">
    <citation type="submission" date="2020-05" db="EMBL/GenBank/DDBJ databases">
        <authorList>
            <person name="Chiriac C."/>
            <person name="Salcher M."/>
            <person name="Ghai R."/>
            <person name="Kavagutti S V."/>
        </authorList>
    </citation>
    <scope>NUCLEOTIDE SEQUENCE</scope>
</reference>
<dbReference type="AlphaFoldDB" id="A0A6J6X5X0"/>
<dbReference type="EMBL" id="CAEZYH010000009">
    <property type="protein sequence ID" value="CAB4711415.1"/>
    <property type="molecule type" value="Genomic_DNA"/>
</dbReference>
<dbReference type="InterPro" id="IPR020904">
    <property type="entry name" value="Sc_DH/Rdtase_CS"/>
</dbReference>